<dbReference type="Proteomes" id="UP000186868">
    <property type="component" value="Unassembled WGS sequence"/>
</dbReference>
<organism evidence="2 3">
    <name type="scientific">Hydrococcus rivularis NIES-593</name>
    <dbReference type="NCBI Taxonomy" id="1921803"/>
    <lineage>
        <taxon>Bacteria</taxon>
        <taxon>Bacillati</taxon>
        <taxon>Cyanobacteriota</taxon>
        <taxon>Cyanophyceae</taxon>
        <taxon>Pleurocapsales</taxon>
        <taxon>Hydrococcaceae</taxon>
        <taxon>Hydrococcus</taxon>
    </lineage>
</organism>
<dbReference type="AlphaFoldDB" id="A0A1U7HR32"/>
<accession>A0A1U7HR32</accession>
<feature type="compositionally biased region" description="Low complexity" evidence="1">
    <location>
        <begin position="244"/>
        <end position="269"/>
    </location>
</feature>
<dbReference type="STRING" id="1921803.NIES593_02820"/>
<dbReference type="GO" id="GO:0015031">
    <property type="term" value="P:protein transport"/>
    <property type="evidence" value="ECO:0007669"/>
    <property type="project" value="InterPro"/>
</dbReference>
<evidence type="ECO:0008006" key="4">
    <source>
        <dbReference type="Google" id="ProtNLM"/>
    </source>
</evidence>
<gene>
    <name evidence="2" type="ORF">NIES593_02820</name>
</gene>
<comment type="caution">
    <text evidence="2">The sequence shown here is derived from an EMBL/GenBank/DDBJ whole genome shotgun (WGS) entry which is preliminary data.</text>
</comment>
<evidence type="ECO:0000313" key="2">
    <source>
        <dbReference type="EMBL" id="OKH26027.1"/>
    </source>
</evidence>
<sequence>MKSLIRWSATLGLVGSAILGVGFGQAAKVLALPQDQIVKTLQPVPVFTIVDAQGAPIVRQHENKQVTGVFISQQDAQKFFQQLQQQNPELAKKVKVQPVSLGEVYKFSQSMEGKPDGLNIDYVPMNDEVELAKQVMNQNGQQYPEGVVPLFVARVGKEQGYLMIERNNESRIPFFFEKAQLQQLLERFKKEKPDLASTVKIEVIPLEIMIATMKEKNDEMLTKIELVPSQESLQFIQSTIQNRGQSNPQGQSAPQNQPAQSNPQNQQKK</sequence>
<protein>
    <recommendedName>
        <fullName evidence="4">Tic22 family protein</fullName>
    </recommendedName>
</protein>
<evidence type="ECO:0000313" key="3">
    <source>
        <dbReference type="Proteomes" id="UP000186868"/>
    </source>
</evidence>
<proteinExistence type="predicted"/>
<dbReference type="OrthoDB" id="509198at2"/>
<dbReference type="Gene3D" id="3.40.1350.100">
    <property type="match status" value="2"/>
</dbReference>
<name>A0A1U7HR32_9CYAN</name>
<dbReference type="PANTHER" id="PTHR33926">
    <property type="entry name" value="PROTEIN TIC 22, CHLOROPLASTIC"/>
    <property type="match status" value="1"/>
</dbReference>
<dbReference type="Pfam" id="PF04278">
    <property type="entry name" value="Tic22"/>
    <property type="match status" value="1"/>
</dbReference>
<dbReference type="InterPro" id="IPR007378">
    <property type="entry name" value="Tic22-like"/>
</dbReference>
<keyword evidence="3" id="KW-1185">Reference proteome</keyword>
<reference evidence="2 3" key="1">
    <citation type="submission" date="2016-11" db="EMBL/GenBank/DDBJ databases">
        <title>Draft Genome Sequences of Nine Cyanobacterial Strains from Diverse Habitats.</title>
        <authorList>
            <person name="Zhu T."/>
            <person name="Hou S."/>
            <person name="Lu X."/>
            <person name="Hess W.R."/>
        </authorList>
    </citation>
    <scope>NUCLEOTIDE SEQUENCE [LARGE SCALE GENOMIC DNA]</scope>
    <source>
        <strain evidence="2 3">NIES-593</strain>
    </source>
</reference>
<dbReference type="EMBL" id="MRCB01000002">
    <property type="protein sequence ID" value="OKH26027.1"/>
    <property type="molecule type" value="Genomic_DNA"/>
</dbReference>
<dbReference type="PANTHER" id="PTHR33926:SF4">
    <property type="entry name" value="PROTEIN TIC 22, CHLOROPLASTIC"/>
    <property type="match status" value="1"/>
</dbReference>
<dbReference type="RefSeq" id="WP_073598140.1">
    <property type="nucleotide sequence ID" value="NZ_MRCB01000002.1"/>
</dbReference>
<evidence type="ECO:0000256" key="1">
    <source>
        <dbReference type="SAM" id="MobiDB-lite"/>
    </source>
</evidence>
<feature type="region of interest" description="Disordered" evidence="1">
    <location>
        <begin position="237"/>
        <end position="269"/>
    </location>
</feature>